<dbReference type="SUPFAM" id="SSF50729">
    <property type="entry name" value="PH domain-like"/>
    <property type="match status" value="1"/>
</dbReference>
<evidence type="ECO:0000313" key="9">
    <source>
        <dbReference type="Ensembl" id="ENSCLMP00005025535.1"/>
    </source>
</evidence>
<comment type="similarity">
    <text evidence="3">Belongs to the DOCK family.</text>
</comment>
<dbReference type="Proteomes" id="UP000694565">
    <property type="component" value="Unplaced"/>
</dbReference>
<dbReference type="InterPro" id="IPR046773">
    <property type="entry name" value="DOCKER_Lobe_C"/>
</dbReference>
<feature type="compositionally biased region" description="Basic and acidic residues" evidence="5">
    <location>
        <begin position="238"/>
        <end position="254"/>
    </location>
</feature>
<evidence type="ECO:0000259" key="7">
    <source>
        <dbReference type="PROSITE" id="PS51650"/>
    </source>
</evidence>
<dbReference type="CDD" id="cd13267">
    <property type="entry name" value="PH_DOCK-D"/>
    <property type="match status" value="1"/>
</dbReference>
<dbReference type="FunFam" id="1.20.58.740:FF:000001">
    <property type="entry name" value="dedicator of cytokinesis protein 9 isoform X1"/>
    <property type="match status" value="1"/>
</dbReference>
<accession>A0A8C2ZDL6</accession>
<dbReference type="Pfam" id="PF20421">
    <property type="entry name" value="DHR-2_Lobe_C"/>
    <property type="match status" value="1"/>
</dbReference>
<dbReference type="Gene3D" id="2.30.29.30">
    <property type="entry name" value="Pleckstrin-homology domain (PH domain)/Phosphotyrosine-binding domain (PTB)"/>
    <property type="match status" value="1"/>
</dbReference>
<organism evidence="9 10">
    <name type="scientific">Cyclopterus lumpus</name>
    <name type="common">Lumpsucker</name>
    <dbReference type="NCBI Taxonomy" id="8103"/>
    <lineage>
        <taxon>Eukaryota</taxon>
        <taxon>Metazoa</taxon>
        <taxon>Chordata</taxon>
        <taxon>Craniata</taxon>
        <taxon>Vertebrata</taxon>
        <taxon>Euteleostomi</taxon>
        <taxon>Actinopterygii</taxon>
        <taxon>Neopterygii</taxon>
        <taxon>Teleostei</taxon>
        <taxon>Neoteleostei</taxon>
        <taxon>Acanthomorphata</taxon>
        <taxon>Eupercaria</taxon>
        <taxon>Perciformes</taxon>
        <taxon>Cottioidei</taxon>
        <taxon>Cottales</taxon>
        <taxon>Cyclopteridae</taxon>
        <taxon>Cyclopterus</taxon>
    </lineage>
</organism>
<evidence type="ECO:0000256" key="2">
    <source>
        <dbReference type="ARBA" id="ARBA00022658"/>
    </source>
</evidence>
<dbReference type="Pfam" id="PF00169">
    <property type="entry name" value="PH"/>
    <property type="match status" value="1"/>
</dbReference>
<dbReference type="PROSITE" id="PS50003">
    <property type="entry name" value="PH_DOMAIN"/>
    <property type="match status" value="1"/>
</dbReference>
<keyword evidence="10" id="KW-1185">Reference proteome</keyword>
<feature type="domain" description="DOCKER" evidence="8">
    <location>
        <begin position="1519"/>
        <end position="1931"/>
    </location>
</feature>
<dbReference type="InterPro" id="IPR027007">
    <property type="entry name" value="C2_DOCK-type_domain"/>
</dbReference>
<evidence type="ECO:0000259" key="8">
    <source>
        <dbReference type="PROSITE" id="PS51651"/>
    </source>
</evidence>
<evidence type="ECO:0000256" key="1">
    <source>
        <dbReference type="ARBA" id="ARBA00022553"/>
    </source>
</evidence>
<dbReference type="InterPro" id="IPR043161">
    <property type="entry name" value="DOCK_C_lobe_A"/>
</dbReference>
<evidence type="ECO:0000313" key="10">
    <source>
        <dbReference type="Proteomes" id="UP000694565"/>
    </source>
</evidence>
<sequence length="1967" mass="223652">MASAPPEARKFTRGLNKPGTAAELRQSVSEAVRTSVLMVKPKIIEPLDYETVLLQRKTQIISDISTLRRQGRTLFSTVPETAEKEAHSLFVQECIKTYKSDWHVVNYKYEEYSGDFRQLPNKVLRPEKLAAHLFEVDEDVEKDESFKRRYFHLAQLGDGSYNLNFYKDENTSKEPKGTIFLDSCMGVVQNSKVRRFAFELKMQDKSTFLLAADSEAEMEEWIGTLNKILHSSFEQAMQEKRNGDLHDDEEHGKTDLSSGSFQDSFQTARDIESKMRSEARLKLFTLDPDTQKLDLSGIEPDVRQFEEKFGKRVLVSCQDLSFNLQGCVAENEEGPTTNVEPFYVVLSLFDVQNSRKISADFHVDLNHPLVRQMTSGSGNKQDLHINGAGDGPLAGRRQASGLPAGALQYPRQGVFSVTCPHPEIFLVARMEKVLQGGITHCTEPYMKSSDSAKMAQKVLKNAKTACSRLGQYRMPFAWAARPVFRDASGTLDKSSRFSALYRQDSSKLSDEDMFKLLADFRKPEKMAKLPVLLGNLDVTIDSVAPDVTNSVTSSYVPVRTFEGNGPGSALLEVEEFVPCIAKCSQPFTIYKNHLYVYPKHLKYDGQKSFAKARNIAVCIEFKDSDEDEAQPVKCIYGHPGAPLFTKQAYATVLHHQQNPEFYDEIKIELPTQLHEKHHLLFTFYHVSCESNSKKKDLVEAPGRLQISVTSGLERKLFDTGRRNACVMVVFMSLPSRWRYFKWLSSRCSRPSITTALQTCGCDQHLHNFFYHCQIMEMSEQASEGELVKYLKSLHAMEGHVMVNFLPTILNQLFCVLTRATHEDVAVNVTRVMVHVVAQCHEEGLEHYLRSYIKYVFKPDPYSSTDVKTVHEELAKAMTVFPCSDSVFVLQYSWYFFEALVKSMVHYLIESGKVKLSRNQRFSASFYHAAETLVNMLMPHITQKYKDNLDAARNANHSLAVFIKTPRLKCFPSTIHNILIHHSTLYEFKFEFLRVVCNHEHYVPLNLPMPFGKGRIQRFQDLQLDYSLTDDFCQNHFLVGLLLREVGGALQEFREIRQIAIQVLKGLMIKHTFDDRYAAKSQQARLATLYLPLFGLLQENVYRLDLKESAPFSNHNVSLTSSGGKVNSGFYLFPKPGSCIENALHKDVFGVISGTGKCSLHSVQHADSRGSLVSTDSGNSLLDKSSDKTNSLEKCASALGSAVLRCNKLDRDEIKNVLMCFLHILKSMSEEALFAYWNKAAPSELTDFFTLIEVCLHQFRYMGKRFIEGAGPVAPDRKSLTLPVSRNRAGILHARLQQLGTLENAHTFNNMYSHTDADVSSQCLLEANVSTEVCLTVLDTLSIFIMGFKTQLNSDLGHNPLMKKVFQVHLCFLQIPQSEAALKQVFTSLRTFIYKFPCTFFDGRADMCASLCYEILKCCNSKLSSIRSDAAHLLYFLMKSNFDYTGRKSFVRTHLQVVIAVSQLIADVIGIGGTRFQQSLSIINNCANSDKSIKHTAFPSDVKDLTKRIRTVLMATEQMKEHENDPEMLVDLQYSLAKSYTSTPELRKTWLDSMARIHNKNGDFSEQLYNPSRDCGEINEVYMYVSVQEVLMELLEECADGLWKAERYELIADVYRLIIPIYEQRRDFEKLTHLYDTLHRAYTKVMEVMHSGKRLLGTYFRVAFFGQGFFEDEDGKEYIYKEPKFTPLSEISQRLLKLYSDKFGQENVKIIQDSSKVNPKDLDSKYAYIQVTHVTPHLDDKELEDRKSDFEKSHNIRRFVFETPFTVSGKKQGGVEEQCKRRTVLTTTHCFPYVKKRIAVMYQHQTDLSPIEVAIDEMSAKVGELRLLCSAAEVDMIRLQLKLQGSISVQVNAGPLAYARAFLDDSSAKKYPDNKVKQLKEVFRQFVDACGQALGVNERLIKEDQQEYQDEMKANYRDLTRELSNIMHEQINPVEDGTRSALSDSMGIFNAISGTPTSANPHGSTTIL</sequence>
<evidence type="ECO:0000256" key="3">
    <source>
        <dbReference type="PROSITE-ProRule" id="PRU00983"/>
    </source>
</evidence>
<feature type="domain" description="C2 DOCK-type" evidence="7">
    <location>
        <begin position="591"/>
        <end position="701"/>
    </location>
</feature>
<feature type="region of interest" description="Disordered" evidence="5">
    <location>
        <begin position="238"/>
        <end position="261"/>
    </location>
</feature>
<dbReference type="Ensembl" id="ENSCLMT00005026684.1">
    <property type="protein sequence ID" value="ENSCLMP00005025535.1"/>
    <property type="gene ID" value="ENSCLMG00005012133.1"/>
</dbReference>
<keyword evidence="2" id="KW-0344">Guanine-nucleotide releasing factor</keyword>
<feature type="coiled-coil region" evidence="4">
    <location>
        <begin position="1901"/>
        <end position="1928"/>
    </location>
</feature>
<dbReference type="InterPro" id="IPR043162">
    <property type="entry name" value="DOCK_C_lobe_C"/>
</dbReference>
<dbReference type="InterPro" id="IPR001849">
    <property type="entry name" value="PH_domain"/>
</dbReference>
<dbReference type="PROSITE" id="PS51650">
    <property type="entry name" value="C2_DOCK"/>
    <property type="match status" value="1"/>
</dbReference>
<keyword evidence="4" id="KW-0175">Coiled coil</keyword>
<dbReference type="Pfam" id="PF11878">
    <property type="entry name" value="DOCK_C-D_N"/>
    <property type="match status" value="1"/>
</dbReference>
<dbReference type="InterPro" id="IPR021816">
    <property type="entry name" value="DOCK_C/D_N"/>
</dbReference>
<dbReference type="Pfam" id="PF06920">
    <property type="entry name" value="DHR-2_Lobe_A"/>
    <property type="match status" value="2"/>
</dbReference>
<dbReference type="InterPro" id="IPR027357">
    <property type="entry name" value="DOCKER_dom"/>
</dbReference>
<dbReference type="GO" id="GO:0005085">
    <property type="term" value="F:guanyl-nucleotide exchange factor activity"/>
    <property type="evidence" value="ECO:0007669"/>
    <property type="project" value="UniProtKB-KW"/>
</dbReference>
<protein>
    <submittedName>
        <fullName evidence="9">Dedicator of cytokinesis 9b</fullName>
    </submittedName>
</protein>
<dbReference type="InterPro" id="IPR035892">
    <property type="entry name" value="C2_domain_sf"/>
</dbReference>
<dbReference type="GO" id="GO:0007264">
    <property type="term" value="P:small GTPase-mediated signal transduction"/>
    <property type="evidence" value="ECO:0007669"/>
    <property type="project" value="InterPro"/>
</dbReference>
<keyword evidence="1" id="KW-0597">Phosphoprotein</keyword>
<dbReference type="InterPro" id="IPR046769">
    <property type="entry name" value="DOCKER_Lobe_A"/>
</dbReference>
<dbReference type="Gene3D" id="1.25.40.410">
    <property type="match status" value="2"/>
</dbReference>
<dbReference type="PANTHER" id="PTHR23317">
    <property type="entry name" value="DEDICATOR OF CYTOKINESIS DOCK"/>
    <property type="match status" value="1"/>
</dbReference>
<dbReference type="PANTHER" id="PTHR23317:SF77">
    <property type="entry name" value="DEDICATOR OF CYTOKINESIS PROTEIN 9"/>
    <property type="match status" value="1"/>
</dbReference>
<dbReference type="GeneTree" id="ENSGT00940000155972"/>
<dbReference type="Gene3D" id="2.60.40.150">
    <property type="entry name" value="C2 domain"/>
    <property type="match status" value="1"/>
</dbReference>
<reference evidence="9" key="2">
    <citation type="submission" date="2025-09" db="UniProtKB">
        <authorList>
            <consortium name="Ensembl"/>
        </authorList>
    </citation>
    <scope>IDENTIFICATION</scope>
</reference>
<feature type="domain" description="PH" evidence="6">
    <location>
        <begin position="126"/>
        <end position="230"/>
    </location>
</feature>
<dbReference type="Gene3D" id="1.20.58.740">
    <property type="match status" value="1"/>
</dbReference>
<dbReference type="InterPro" id="IPR026791">
    <property type="entry name" value="DOCK"/>
</dbReference>
<dbReference type="PROSITE" id="PS51651">
    <property type="entry name" value="DOCKER"/>
    <property type="match status" value="1"/>
</dbReference>
<evidence type="ECO:0000259" key="6">
    <source>
        <dbReference type="PROSITE" id="PS50003"/>
    </source>
</evidence>
<dbReference type="Pfam" id="PF20422">
    <property type="entry name" value="DHR-2_Lobe_B"/>
    <property type="match status" value="1"/>
</dbReference>
<dbReference type="SUPFAM" id="SSF48371">
    <property type="entry name" value="ARM repeat"/>
    <property type="match status" value="1"/>
</dbReference>
<evidence type="ECO:0000256" key="4">
    <source>
        <dbReference type="SAM" id="Coils"/>
    </source>
</evidence>
<dbReference type="InterPro" id="IPR046770">
    <property type="entry name" value="DOCKER_Lobe_B"/>
</dbReference>
<gene>
    <name evidence="9" type="primary">dock9b</name>
</gene>
<reference evidence="9" key="1">
    <citation type="submission" date="2025-08" db="UniProtKB">
        <authorList>
            <consortium name="Ensembl"/>
        </authorList>
    </citation>
    <scope>IDENTIFICATION</scope>
</reference>
<name>A0A8C2ZDL6_CYCLU</name>
<evidence type="ECO:0000256" key="5">
    <source>
        <dbReference type="SAM" id="MobiDB-lite"/>
    </source>
</evidence>
<dbReference type="SMART" id="SM00233">
    <property type="entry name" value="PH"/>
    <property type="match status" value="1"/>
</dbReference>
<dbReference type="InterPro" id="IPR011993">
    <property type="entry name" value="PH-like_dom_sf"/>
</dbReference>
<dbReference type="Pfam" id="PF14429">
    <property type="entry name" value="DOCK-C2"/>
    <property type="match status" value="1"/>
</dbReference>
<proteinExistence type="inferred from homology"/>
<dbReference type="InterPro" id="IPR016024">
    <property type="entry name" value="ARM-type_fold"/>
</dbReference>